<organism evidence="5 6">
    <name type="scientific">Neocallimastix californiae</name>
    <dbReference type="NCBI Taxonomy" id="1754190"/>
    <lineage>
        <taxon>Eukaryota</taxon>
        <taxon>Fungi</taxon>
        <taxon>Fungi incertae sedis</taxon>
        <taxon>Chytridiomycota</taxon>
        <taxon>Chytridiomycota incertae sedis</taxon>
        <taxon>Neocallimastigomycetes</taxon>
        <taxon>Neocallimastigales</taxon>
        <taxon>Neocallimastigaceae</taxon>
        <taxon>Neocallimastix</taxon>
    </lineage>
</organism>
<dbReference type="Proteomes" id="UP000193920">
    <property type="component" value="Unassembled WGS sequence"/>
</dbReference>
<keyword evidence="2" id="KW-0547">Nucleotide-binding</keyword>
<dbReference type="GO" id="GO:0005524">
    <property type="term" value="F:ATP binding"/>
    <property type="evidence" value="ECO:0007669"/>
    <property type="project" value="UniProtKB-KW"/>
</dbReference>
<proteinExistence type="predicted"/>
<name>A0A1Y2C1V1_9FUNG</name>
<dbReference type="AlphaFoldDB" id="A0A1Y2C1V1"/>
<comment type="caution">
    <text evidence="5">The sequence shown here is derived from an EMBL/GenBank/DDBJ whole genome shotgun (WGS) entry which is preliminary data.</text>
</comment>
<dbReference type="GO" id="GO:0015631">
    <property type="term" value="F:tubulin binding"/>
    <property type="evidence" value="ECO:0007669"/>
    <property type="project" value="TreeGrafter"/>
</dbReference>
<dbReference type="InterPro" id="IPR004344">
    <property type="entry name" value="TTL/TTLL_fam"/>
</dbReference>
<evidence type="ECO:0000313" key="6">
    <source>
        <dbReference type="Proteomes" id="UP000193920"/>
    </source>
</evidence>
<dbReference type="EMBL" id="MCOG01000126">
    <property type="protein sequence ID" value="ORY40874.1"/>
    <property type="molecule type" value="Genomic_DNA"/>
</dbReference>
<evidence type="ECO:0000256" key="2">
    <source>
        <dbReference type="ARBA" id="ARBA00022741"/>
    </source>
</evidence>
<keyword evidence="3" id="KW-0067">ATP-binding</keyword>
<sequence>MPNAPIARFSIKKFVSKEKLVNKNYEIKSLFKDKKRAIKVDYNNCKYEVVKYCTKSFGYQQYKEEEDDDSWTLCWMDTGVSIDRVLSMKPWQKINHFPGMNEICRKDCLARNLGRLAKVFPKDYNFSPKTWVLPLEWNDFISYAKQKSSRKNTYIAKPDAGCQGKGIILFKKVPKSPKELFLAATNAKHHNIINNVVVQTYINNPLLIDGMKFDLRVYVLVLSVSPLKIYIYKDGLARFATEKYINPSQSNVKNVKMHLTNYAINRKSKNFDREIGEGKGSKRYITDVFHEISTIKKYNITVDELWGKVSDVVIKTLLTIQPILSQSCSTCHNGLKMPTSPCFEILGFDILLDSKLKAWLLEVNHSPSFSCDTKLDFEIKRGVIVNALRMIDFDNLLRSKLNKKLKNSMTRKQLSMYESNHNEKESTNELPKIENTENITQIKKKKEEKKEKKERKNSYSGQYSISTLKDESKSITKDLEGIVLYSKLKGPHNLNSYSIFNQTKKKKNSKEMKLQKRIIDNHASNSIASEVYLGKALPQIKKNKIFNNNTNVESSNKTSKLENNQEKRKEHENSKSFNDEKNIKYKNYNNNNNNGDNNSDNKNINDKKNKNIENGIDYNNNEKNKIDDYELESKDKLKLDDEDEDQEKDIFEDHDFMYILKNKKEYTVEEVLKLQDIYENENKGDYYKAYPCDDQEKMKKYKCFTQLTSKNLNTNTLTTKIRLEYLKKKKEKEEEEEKKRILWKKKVKQGYFIGRYKINRKEEKSMYERFKGALYKVNNSINRNRINKYSESLSSSRHYTRMANIRNLSFDLNDNNDNEDDTSSPFSIYKNNSNIDALPSHQVINKNIKETLLDNTNSIFKINYPYDITNSSFNNFKDMKNNVSNKNSILYINGKQINFENDKENNPYFKYVLLKKDDSLRCQSAPSLSKQQSLISKRLKTYDILFENLFVII</sequence>
<evidence type="ECO:0000256" key="3">
    <source>
        <dbReference type="ARBA" id="ARBA00022840"/>
    </source>
</evidence>
<dbReference type="Gene3D" id="3.30.470.20">
    <property type="entry name" value="ATP-grasp fold, B domain"/>
    <property type="match status" value="1"/>
</dbReference>
<dbReference type="STRING" id="1754190.A0A1Y2C1V1"/>
<dbReference type="PANTHER" id="PTHR12241:SF147">
    <property type="entry name" value="TUBULIN POLYGLUTAMYLASE TTLL7"/>
    <property type="match status" value="1"/>
</dbReference>
<dbReference type="PROSITE" id="PS01267">
    <property type="entry name" value="UPF0023"/>
    <property type="match status" value="1"/>
</dbReference>
<gene>
    <name evidence="5" type="ORF">LY90DRAFT_672136</name>
</gene>
<keyword evidence="1" id="KW-0436">Ligase</keyword>
<protein>
    <submittedName>
        <fullName evidence="5">TTL-domain-containing protein</fullName>
    </submittedName>
</protein>
<feature type="compositionally biased region" description="Basic and acidic residues" evidence="4">
    <location>
        <begin position="420"/>
        <end position="433"/>
    </location>
</feature>
<keyword evidence="6" id="KW-1185">Reference proteome</keyword>
<evidence type="ECO:0000256" key="4">
    <source>
        <dbReference type="SAM" id="MobiDB-lite"/>
    </source>
</evidence>
<dbReference type="Pfam" id="PF03133">
    <property type="entry name" value="TTL"/>
    <property type="match status" value="1"/>
</dbReference>
<dbReference type="PANTHER" id="PTHR12241">
    <property type="entry name" value="TUBULIN POLYGLUTAMYLASE"/>
    <property type="match status" value="1"/>
</dbReference>
<feature type="region of interest" description="Disordered" evidence="4">
    <location>
        <begin position="548"/>
        <end position="622"/>
    </location>
</feature>
<reference evidence="5 6" key="1">
    <citation type="submission" date="2016-08" db="EMBL/GenBank/DDBJ databases">
        <title>A Parts List for Fungal Cellulosomes Revealed by Comparative Genomics.</title>
        <authorList>
            <consortium name="DOE Joint Genome Institute"/>
            <person name="Haitjema C.H."/>
            <person name="Gilmore S.P."/>
            <person name="Henske J.K."/>
            <person name="Solomon K.V."/>
            <person name="De Groot R."/>
            <person name="Kuo A."/>
            <person name="Mondo S.J."/>
            <person name="Salamov A.A."/>
            <person name="Labutti K."/>
            <person name="Zhao Z."/>
            <person name="Chiniquy J."/>
            <person name="Barry K."/>
            <person name="Brewer H.M."/>
            <person name="Purvine S.O."/>
            <person name="Wright A.T."/>
            <person name="Boxma B."/>
            <person name="Van Alen T."/>
            <person name="Hackstein J.H."/>
            <person name="Baker S.E."/>
            <person name="Grigoriev I.V."/>
            <person name="O'Malley M.A."/>
        </authorList>
    </citation>
    <scope>NUCLEOTIDE SEQUENCE [LARGE SCALE GENOMIC DNA]</scope>
    <source>
        <strain evidence="5 6">G1</strain>
    </source>
</reference>
<evidence type="ECO:0000313" key="5">
    <source>
        <dbReference type="EMBL" id="ORY40874.1"/>
    </source>
</evidence>
<feature type="compositionally biased region" description="Basic and acidic residues" evidence="4">
    <location>
        <begin position="559"/>
        <end position="583"/>
    </location>
</feature>
<dbReference type="OrthoDB" id="202825at2759"/>
<dbReference type="PROSITE" id="PS51221">
    <property type="entry name" value="TTL"/>
    <property type="match status" value="1"/>
</dbReference>
<dbReference type="SUPFAM" id="SSF56059">
    <property type="entry name" value="Glutathione synthetase ATP-binding domain-like"/>
    <property type="match status" value="1"/>
</dbReference>
<dbReference type="InterPro" id="IPR018023">
    <property type="entry name" value="Ribosome_mat_SBDS_CS"/>
</dbReference>
<evidence type="ECO:0000256" key="1">
    <source>
        <dbReference type="ARBA" id="ARBA00022598"/>
    </source>
</evidence>
<dbReference type="GO" id="GO:0000226">
    <property type="term" value="P:microtubule cytoskeleton organization"/>
    <property type="evidence" value="ECO:0007669"/>
    <property type="project" value="TreeGrafter"/>
</dbReference>
<dbReference type="GO" id="GO:0070740">
    <property type="term" value="F:tubulin-glutamic acid ligase activity"/>
    <property type="evidence" value="ECO:0007669"/>
    <property type="project" value="TreeGrafter"/>
</dbReference>
<dbReference type="GO" id="GO:0036064">
    <property type="term" value="C:ciliary basal body"/>
    <property type="evidence" value="ECO:0007669"/>
    <property type="project" value="TreeGrafter"/>
</dbReference>
<feature type="region of interest" description="Disordered" evidence="4">
    <location>
        <begin position="412"/>
        <end position="433"/>
    </location>
</feature>
<feature type="compositionally biased region" description="Low complexity" evidence="4">
    <location>
        <begin position="585"/>
        <end position="602"/>
    </location>
</feature>
<accession>A0A1Y2C1V1</accession>